<proteinExistence type="inferred from homology"/>
<keyword evidence="13" id="KW-1185">Reference proteome</keyword>
<dbReference type="InterPro" id="IPR006109">
    <property type="entry name" value="G3P_DH_NAD-dep_C"/>
</dbReference>
<reference evidence="12 13" key="1">
    <citation type="submission" date="2019-02" db="EMBL/GenBank/DDBJ databases">
        <title>Marinobacter halodurans sp. nov., a marine bacterium isolated from sea tidal flat.</title>
        <authorList>
            <person name="Yoo Y."/>
            <person name="Lee D.W."/>
            <person name="Kim B.S."/>
            <person name="Kim J.-J."/>
        </authorList>
    </citation>
    <scope>NUCLEOTIDE SEQUENCE [LARGE SCALE GENOMIC DNA]</scope>
    <source>
        <strain evidence="12 13">YJ-S3-2</strain>
    </source>
</reference>
<comment type="catalytic activity">
    <reaction evidence="7">
        <text>sn-glycerol 3-phosphate + NAD(+) = dihydroxyacetone phosphate + NADH + H(+)</text>
        <dbReference type="Rhea" id="RHEA:11092"/>
        <dbReference type="ChEBI" id="CHEBI:15378"/>
        <dbReference type="ChEBI" id="CHEBI:57540"/>
        <dbReference type="ChEBI" id="CHEBI:57597"/>
        <dbReference type="ChEBI" id="CHEBI:57642"/>
        <dbReference type="ChEBI" id="CHEBI:57945"/>
        <dbReference type="EC" id="1.1.1.94"/>
    </reaction>
</comment>
<dbReference type="RefSeq" id="WP_131481683.1">
    <property type="nucleotide sequence ID" value="NZ_SJDL01000013.1"/>
</dbReference>
<evidence type="ECO:0000256" key="9">
    <source>
        <dbReference type="RuleBase" id="RU000439"/>
    </source>
</evidence>
<feature type="binding site" evidence="7">
    <location>
        <position position="258"/>
    </location>
    <ligand>
        <name>sn-glycerol 3-phosphate</name>
        <dbReference type="ChEBI" id="CHEBI:57597"/>
    </ligand>
</feature>
<comment type="pathway">
    <text evidence="7">Membrane lipid metabolism; glycerophospholipid metabolism.</text>
</comment>
<evidence type="ECO:0000256" key="1">
    <source>
        <dbReference type="ARBA" id="ARBA00011009"/>
    </source>
</evidence>
<dbReference type="Pfam" id="PF07479">
    <property type="entry name" value="NAD_Gly3P_dh_C"/>
    <property type="match status" value="1"/>
</dbReference>
<feature type="binding site" evidence="7">
    <location>
        <position position="122"/>
    </location>
    <ligand>
        <name>NADPH</name>
        <dbReference type="ChEBI" id="CHEBI:57783"/>
    </ligand>
</feature>
<dbReference type="Pfam" id="PF01210">
    <property type="entry name" value="NAD_Gly3P_dh_N"/>
    <property type="match status" value="1"/>
</dbReference>
<dbReference type="EMBL" id="SJDL01000013">
    <property type="protein sequence ID" value="TBW56035.1"/>
    <property type="molecule type" value="Genomic_DNA"/>
</dbReference>
<comment type="similarity">
    <text evidence="1 7 8">Belongs to the NAD-dependent glycerol-3-phosphate dehydrogenase family.</text>
</comment>
<protein>
    <recommendedName>
        <fullName evidence="7">Glycerol-3-phosphate dehydrogenase [NAD(P)+]</fullName>
        <ecNumber evidence="7">1.1.1.94</ecNumber>
    </recommendedName>
    <alternativeName>
        <fullName evidence="7">NAD(P)(+)-dependent glycerol-3-phosphate dehydrogenase</fullName>
    </alternativeName>
    <alternativeName>
        <fullName evidence="7">NAD(P)H-dependent dihydroxyacetone-phosphate reductase</fullName>
    </alternativeName>
</protein>
<feature type="binding site" evidence="7">
    <location>
        <position position="154"/>
    </location>
    <ligand>
        <name>NADPH</name>
        <dbReference type="ChEBI" id="CHEBI:57783"/>
    </ligand>
</feature>
<dbReference type="PANTHER" id="PTHR11728:SF1">
    <property type="entry name" value="GLYCEROL-3-PHOSPHATE DEHYDROGENASE [NAD(+)] 2, CHLOROPLASTIC"/>
    <property type="match status" value="1"/>
</dbReference>
<feature type="binding site" evidence="7">
    <location>
        <position position="65"/>
    </location>
    <ligand>
        <name>NADPH</name>
        <dbReference type="ChEBI" id="CHEBI:57783"/>
    </ligand>
</feature>
<evidence type="ECO:0000256" key="8">
    <source>
        <dbReference type="RuleBase" id="RU000437"/>
    </source>
</evidence>
<organism evidence="12 13">
    <name type="scientific">Marinobacter halodurans</name>
    <dbReference type="NCBI Taxonomy" id="2528979"/>
    <lineage>
        <taxon>Bacteria</taxon>
        <taxon>Pseudomonadati</taxon>
        <taxon>Pseudomonadota</taxon>
        <taxon>Gammaproteobacteria</taxon>
        <taxon>Pseudomonadales</taxon>
        <taxon>Marinobacteraceae</taxon>
        <taxon>Marinobacter</taxon>
    </lineage>
</organism>
<dbReference type="Gene3D" id="1.10.1040.10">
    <property type="entry name" value="N-(1-d-carboxylethyl)-l-norvaline Dehydrogenase, domain 2"/>
    <property type="match status" value="1"/>
</dbReference>
<keyword evidence="4 7" id="KW-0443">Lipid metabolism</keyword>
<evidence type="ECO:0000256" key="2">
    <source>
        <dbReference type="ARBA" id="ARBA00022516"/>
    </source>
</evidence>
<gene>
    <name evidence="7" type="primary">gpsA</name>
    <name evidence="12" type="ORF">EZI54_10350</name>
</gene>
<dbReference type="InterPro" id="IPR013328">
    <property type="entry name" value="6PGD_dom2"/>
</dbReference>
<accession>A0ABY1ZNF3</accession>
<comment type="subcellular location">
    <subcellularLocation>
        <location evidence="7">Cytoplasm</location>
    </subcellularLocation>
</comment>
<keyword evidence="5 7" id="KW-0594">Phospholipid biosynthesis</keyword>
<dbReference type="NCBIfam" id="NF000942">
    <property type="entry name" value="PRK00094.1-4"/>
    <property type="match status" value="1"/>
</dbReference>
<dbReference type="EC" id="1.1.1.94" evidence="7"/>
<dbReference type="InterPro" id="IPR006168">
    <property type="entry name" value="G3P_DH_NAD-dep"/>
</dbReference>
<comment type="caution">
    <text evidence="12">The sequence shown here is derived from an EMBL/GenBank/DDBJ whole genome shotgun (WGS) entry which is preliminary data.</text>
</comment>
<comment type="caution">
    <text evidence="7">Lacks conserved residue(s) required for the propagation of feature annotation.</text>
</comment>
<dbReference type="NCBIfam" id="NF000946">
    <property type="entry name" value="PRK00094.2-4"/>
    <property type="match status" value="1"/>
</dbReference>
<feature type="binding site" evidence="7">
    <location>
        <position position="205"/>
    </location>
    <ligand>
        <name>sn-glycerol 3-phosphate</name>
        <dbReference type="ChEBI" id="CHEBI:57597"/>
    </ligand>
</feature>
<keyword evidence="3 7" id="KW-0560">Oxidoreductase</keyword>
<dbReference type="Proteomes" id="UP000313645">
    <property type="component" value="Unassembled WGS sequence"/>
</dbReference>
<feature type="binding site" evidence="7">
    <location>
        <position position="295"/>
    </location>
    <ligand>
        <name>NADPH</name>
        <dbReference type="ChEBI" id="CHEBI:57783"/>
    </ligand>
</feature>
<evidence type="ECO:0000256" key="7">
    <source>
        <dbReference type="HAMAP-Rule" id="MF_00394"/>
    </source>
</evidence>
<keyword evidence="7" id="KW-0521">NADP</keyword>
<keyword evidence="7 8" id="KW-0520">NAD</keyword>
<feature type="binding site" evidence="7">
    <location>
        <position position="268"/>
    </location>
    <ligand>
        <name>sn-glycerol 3-phosphate</name>
        <dbReference type="ChEBI" id="CHEBI:57597"/>
    </ligand>
</feature>
<feature type="binding site" evidence="7">
    <location>
        <position position="150"/>
    </location>
    <ligand>
        <name>sn-glycerol 3-phosphate</name>
        <dbReference type="ChEBI" id="CHEBI:57597"/>
    </ligand>
</feature>
<feature type="binding site" evidence="7">
    <location>
        <position position="28"/>
    </location>
    <ligand>
        <name>NADPH</name>
        <dbReference type="ChEBI" id="CHEBI:57783"/>
    </ligand>
</feature>
<dbReference type="PANTHER" id="PTHR11728">
    <property type="entry name" value="GLYCEROL-3-PHOSPHATE DEHYDROGENASE"/>
    <property type="match status" value="1"/>
</dbReference>
<dbReference type="InterPro" id="IPR011128">
    <property type="entry name" value="G3P_DH_NAD-dep_N"/>
</dbReference>
<feature type="binding site" evidence="7">
    <location>
        <position position="293"/>
    </location>
    <ligand>
        <name>NADPH</name>
        <dbReference type="ChEBI" id="CHEBI:57783"/>
    </ligand>
</feature>
<dbReference type="InterPro" id="IPR036291">
    <property type="entry name" value="NAD(P)-bd_dom_sf"/>
</dbReference>
<feature type="binding site" evidence="7">
    <location>
        <position position="269"/>
    </location>
    <ligand>
        <name>NADPH</name>
        <dbReference type="ChEBI" id="CHEBI:57783"/>
    </ligand>
</feature>
<evidence type="ECO:0000256" key="5">
    <source>
        <dbReference type="ARBA" id="ARBA00023209"/>
    </source>
</evidence>
<dbReference type="InterPro" id="IPR008927">
    <property type="entry name" value="6-PGluconate_DH-like_C_sf"/>
</dbReference>
<evidence type="ECO:0000259" key="11">
    <source>
        <dbReference type="Pfam" id="PF07479"/>
    </source>
</evidence>
<dbReference type="SUPFAM" id="SSF48179">
    <property type="entry name" value="6-phosphogluconate dehydrogenase C-terminal domain-like"/>
    <property type="match status" value="1"/>
</dbReference>
<keyword evidence="7" id="KW-0547">Nucleotide-binding</keyword>
<comment type="catalytic activity">
    <reaction evidence="7 9">
        <text>sn-glycerol 3-phosphate + NADP(+) = dihydroxyacetone phosphate + NADPH + H(+)</text>
        <dbReference type="Rhea" id="RHEA:11096"/>
        <dbReference type="ChEBI" id="CHEBI:15378"/>
        <dbReference type="ChEBI" id="CHEBI:57597"/>
        <dbReference type="ChEBI" id="CHEBI:57642"/>
        <dbReference type="ChEBI" id="CHEBI:57783"/>
        <dbReference type="ChEBI" id="CHEBI:58349"/>
        <dbReference type="EC" id="1.1.1.94"/>
    </reaction>
</comment>
<feature type="active site" description="Proton acceptor" evidence="7">
    <location>
        <position position="205"/>
    </location>
</feature>
<feature type="binding site" evidence="7">
    <location>
        <position position="27"/>
    </location>
    <ligand>
        <name>NADPH</name>
        <dbReference type="ChEBI" id="CHEBI:57783"/>
    </ligand>
</feature>
<keyword evidence="7" id="KW-0963">Cytoplasm</keyword>
<dbReference type="Gene3D" id="3.40.50.720">
    <property type="entry name" value="NAD(P)-binding Rossmann-like Domain"/>
    <property type="match status" value="1"/>
</dbReference>
<dbReference type="PRINTS" id="PR00077">
    <property type="entry name" value="GPDHDRGNASE"/>
</dbReference>
<evidence type="ECO:0000256" key="4">
    <source>
        <dbReference type="ARBA" id="ARBA00023098"/>
    </source>
</evidence>
<feature type="domain" description="Glycerol-3-phosphate dehydrogenase NAD-dependent N-terminal" evidence="10">
    <location>
        <begin position="19"/>
        <end position="173"/>
    </location>
</feature>
<feature type="binding site" evidence="7">
    <location>
        <position position="122"/>
    </location>
    <ligand>
        <name>sn-glycerol 3-phosphate</name>
        <dbReference type="ChEBI" id="CHEBI:57597"/>
    </ligand>
</feature>
<feature type="binding site" evidence="7">
    <location>
        <position position="270"/>
    </location>
    <ligand>
        <name>sn-glycerol 3-phosphate</name>
        <dbReference type="ChEBI" id="CHEBI:57597"/>
    </ligand>
</feature>
<keyword evidence="2 7" id="KW-0444">Lipid biosynthesis</keyword>
<feature type="domain" description="Glycerol-3-phosphate dehydrogenase NAD-dependent C-terminal" evidence="11">
    <location>
        <begin position="194"/>
        <end position="334"/>
    </location>
</feature>
<dbReference type="GO" id="GO:0047952">
    <property type="term" value="F:glycerol-3-phosphate dehydrogenase [NAD(P)+] activity"/>
    <property type="evidence" value="ECO:0007669"/>
    <property type="project" value="UniProtKB-EC"/>
</dbReference>
<keyword evidence="6 7" id="KW-1208">Phospholipid metabolism</keyword>
<feature type="binding site" evidence="7">
    <location>
        <position position="48"/>
    </location>
    <ligand>
        <name>NADPH</name>
        <dbReference type="ChEBI" id="CHEBI:57783"/>
    </ligand>
</feature>
<comment type="function">
    <text evidence="7">Catalyzes the reduction of the glycolytic intermediate dihydroxyacetone phosphate (DHAP) to sn-glycerol 3-phosphate (G3P), the key precursor for phospholipid synthesis.</text>
</comment>
<name>A0ABY1ZNF3_9GAMM</name>
<sequence>MSDSKTATSAHPSAPTGRQVAVLGGGSFGTAMTKVLAENGHTVRFWMRNETQVEEVRTQGTNTRYMPDVVLAGDIRPTTDFREAVHGAEAIFLAIPSKAFRDVIREHAAEFEDGQVVVSLTKGIEKDGFRLMSEILQEEIPRTRIGVLSGPNLAQEIAERDLTATVIAAKEPEVRNRVQQLLGCDYFRVYANVDVYGVELAGALKNIYAIVAGMASALSLGENARAMLITRSLAEMSRFAVSLGANPMTFMGLAGVGDLIVTCTSSKSRNFRIGYAVGKGQELEDAVAELGQVAEGIRTLQLVKDKAEDMGVPMPLVGGLHKILYSDASIHDVINGLMTAVQNSDVEFILPRTLSS</sequence>
<evidence type="ECO:0000256" key="3">
    <source>
        <dbReference type="ARBA" id="ARBA00023002"/>
    </source>
</evidence>
<dbReference type="NCBIfam" id="NF000940">
    <property type="entry name" value="PRK00094.1-2"/>
    <property type="match status" value="1"/>
</dbReference>
<evidence type="ECO:0000259" key="10">
    <source>
        <dbReference type="Pfam" id="PF01210"/>
    </source>
</evidence>
<evidence type="ECO:0000313" key="12">
    <source>
        <dbReference type="EMBL" id="TBW56035.1"/>
    </source>
</evidence>
<evidence type="ECO:0000313" key="13">
    <source>
        <dbReference type="Proteomes" id="UP000313645"/>
    </source>
</evidence>
<dbReference type="SUPFAM" id="SSF51735">
    <property type="entry name" value="NAD(P)-binding Rossmann-fold domains"/>
    <property type="match status" value="1"/>
</dbReference>
<feature type="binding site" evidence="7">
    <location>
        <position position="269"/>
    </location>
    <ligand>
        <name>sn-glycerol 3-phosphate</name>
        <dbReference type="ChEBI" id="CHEBI:57597"/>
    </ligand>
</feature>
<dbReference type="PIRSF" id="PIRSF000114">
    <property type="entry name" value="Glycerol-3-P_dh"/>
    <property type="match status" value="1"/>
</dbReference>
<dbReference type="HAMAP" id="MF_00394">
    <property type="entry name" value="NAD_Glyc3P_dehydrog"/>
    <property type="match status" value="1"/>
</dbReference>
<evidence type="ECO:0000256" key="6">
    <source>
        <dbReference type="ARBA" id="ARBA00023264"/>
    </source>
</evidence>